<dbReference type="Proteomes" id="UP000199245">
    <property type="component" value="Unassembled WGS sequence"/>
</dbReference>
<evidence type="ECO:0000256" key="1">
    <source>
        <dbReference type="SAM" id="SignalP"/>
    </source>
</evidence>
<name>A0A1G7EC71_9BRAD</name>
<evidence type="ECO:0000313" key="2">
    <source>
        <dbReference type="EMBL" id="SDE61240.1"/>
    </source>
</evidence>
<sequence>MTASNGSWRYLMMPLALAATLSVSSAAELNPAAVTYKLPDQIPWSPVDARGAQNAVVVGDPSKPGFYMVYTKWTKGSHFSRPHFHPNDRYIVVLKGTWWVGSGPKFDPDHGTVAMPAGSFVTHFGKQVHWDGAKDEDAVLLIMGEGPATATEVEQK</sequence>
<reference evidence="2 3" key="1">
    <citation type="submission" date="2016-10" db="EMBL/GenBank/DDBJ databases">
        <authorList>
            <person name="de Groot N.N."/>
        </authorList>
    </citation>
    <scope>NUCLEOTIDE SEQUENCE [LARGE SCALE GENOMIC DNA]</scope>
    <source>
        <strain evidence="2 3">R5</strain>
    </source>
</reference>
<organism evidence="2 3">
    <name type="scientific">Bradyrhizobium brasilense</name>
    <dbReference type="NCBI Taxonomy" id="1419277"/>
    <lineage>
        <taxon>Bacteria</taxon>
        <taxon>Pseudomonadati</taxon>
        <taxon>Pseudomonadota</taxon>
        <taxon>Alphaproteobacteria</taxon>
        <taxon>Hyphomicrobiales</taxon>
        <taxon>Nitrobacteraceae</taxon>
        <taxon>Bradyrhizobium</taxon>
    </lineage>
</organism>
<dbReference type="InterPro" id="IPR014710">
    <property type="entry name" value="RmlC-like_jellyroll"/>
</dbReference>
<protein>
    <recommendedName>
        <fullName evidence="4">Cupin domain-containing protein</fullName>
    </recommendedName>
</protein>
<dbReference type="Gene3D" id="2.60.120.10">
    <property type="entry name" value="Jelly Rolls"/>
    <property type="match status" value="1"/>
</dbReference>
<dbReference type="AlphaFoldDB" id="A0A1G7EC71"/>
<keyword evidence="1" id="KW-0732">Signal</keyword>
<dbReference type="SUPFAM" id="SSF51182">
    <property type="entry name" value="RmlC-like cupins"/>
    <property type="match status" value="1"/>
</dbReference>
<dbReference type="RefSeq" id="WP_229160372.1">
    <property type="nucleotide sequence ID" value="NZ_FMZW01000030.1"/>
</dbReference>
<proteinExistence type="predicted"/>
<feature type="chain" id="PRO_5011769747" description="Cupin domain-containing protein" evidence="1">
    <location>
        <begin position="27"/>
        <end position="156"/>
    </location>
</feature>
<evidence type="ECO:0000313" key="3">
    <source>
        <dbReference type="Proteomes" id="UP000199245"/>
    </source>
</evidence>
<dbReference type="CDD" id="cd06989">
    <property type="entry name" value="cupin_DRT102"/>
    <property type="match status" value="1"/>
</dbReference>
<dbReference type="InterPro" id="IPR011051">
    <property type="entry name" value="RmlC_Cupin_sf"/>
</dbReference>
<accession>A0A1G7EC71</accession>
<evidence type="ECO:0008006" key="4">
    <source>
        <dbReference type="Google" id="ProtNLM"/>
    </source>
</evidence>
<feature type="signal peptide" evidence="1">
    <location>
        <begin position="1"/>
        <end position="26"/>
    </location>
</feature>
<dbReference type="EMBL" id="FMZW01000030">
    <property type="protein sequence ID" value="SDE61240.1"/>
    <property type="molecule type" value="Genomic_DNA"/>
</dbReference>
<gene>
    <name evidence="2" type="ORF">SAMN05216337_103044</name>
</gene>